<dbReference type="Proteomes" id="UP000326759">
    <property type="component" value="Unassembled WGS sequence"/>
</dbReference>
<evidence type="ECO:0000313" key="6">
    <source>
        <dbReference type="EMBL" id="KAB7499913.1"/>
    </source>
</evidence>
<accession>A0A5N5T0B0</accession>
<dbReference type="EMBL" id="SEYY01013848">
    <property type="protein sequence ID" value="KAB7500466.1"/>
    <property type="molecule type" value="Genomic_DNA"/>
</dbReference>
<proteinExistence type="inferred from homology"/>
<feature type="transmembrane region" description="Helical" evidence="5">
    <location>
        <begin position="30"/>
        <end position="51"/>
    </location>
</feature>
<gene>
    <name evidence="6" type="primary">GRINA_1</name>
    <name evidence="7" type="synonym">GRINA_3</name>
    <name evidence="7" type="ORF">Anas_01280</name>
    <name evidence="6" type="ORF">Anas_14251</name>
</gene>
<feature type="transmembrane region" description="Helical" evidence="5">
    <location>
        <begin position="93"/>
        <end position="113"/>
    </location>
</feature>
<dbReference type="EMBL" id="SEYY01016123">
    <property type="protein sequence ID" value="KAB7499913.1"/>
    <property type="molecule type" value="Genomic_DNA"/>
</dbReference>
<protein>
    <submittedName>
        <fullName evidence="6">Protein lifeguard 1</fullName>
    </submittedName>
</protein>
<evidence type="ECO:0000256" key="5">
    <source>
        <dbReference type="RuleBase" id="RU004379"/>
    </source>
</evidence>
<dbReference type="GO" id="GO:0016020">
    <property type="term" value="C:membrane"/>
    <property type="evidence" value="ECO:0007669"/>
    <property type="project" value="UniProtKB-SubCell"/>
</dbReference>
<evidence type="ECO:0000313" key="8">
    <source>
        <dbReference type="Proteomes" id="UP000326759"/>
    </source>
</evidence>
<evidence type="ECO:0000256" key="3">
    <source>
        <dbReference type="ARBA" id="ARBA00022989"/>
    </source>
</evidence>
<dbReference type="CDD" id="cd10428">
    <property type="entry name" value="LFG_like"/>
    <property type="match status" value="1"/>
</dbReference>
<feature type="transmembrane region" description="Helical" evidence="5">
    <location>
        <begin position="63"/>
        <end position="86"/>
    </location>
</feature>
<evidence type="ECO:0000256" key="2">
    <source>
        <dbReference type="ARBA" id="ARBA00022692"/>
    </source>
</evidence>
<keyword evidence="4 5" id="KW-0472">Membrane</keyword>
<dbReference type="Pfam" id="PF01027">
    <property type="entry name" value="Bax1-I"/>
    <property type="match status" value="1"/>
</dbReference>
<comment type="similarity">
    <text evidence="5">Belongs to the BI1 family.</text>
</comment>
<dbReference type="OrthoDB" id="7933078at2759"/>
<feature type="transmembrane region" description="Helical" evidence="5">
    <location>
        <begin position="175"/>
        <end position="198"/>
    </location>
</feature>
<dbReference type="InterPro" id="IPR006214">
    <property type="entry name" value="Bax_inhibitor_1-related"/>
</dbReference>
<evidence type="ECO:0000256" key="1">
    <source>
        <dbReference type="ARBA" id="ARBA00004141"/>
    </source>
</evidence>
<sequence>MEMDPESYPMESNVFEFSDKSVRRSFIRKVYGILTVQLIITFGIVSIFIFIESIQQTLYENTALFWIPFGLSIVFMIILACVPGLTRKTPWNFIFLLLFTICLGATIGCICATYDTTDIWIAFGTTVAIVLALTLFAFQTKIDFTILSGMLLSLVMMLIFFGIFALIIGSRTLTIFYYCLGAFIFSIYIVFDTQIIIGGKHKLAISPEEYIFAALNLYLDVINIFLYLLAIIGLARG</sequence>
<keyword evidence="8" id="KW-1185">Reference proteome</keyword>
<comment type="caution">
    <text evidence="6">The sequence shown here is derived from an EMBL/GenBank/DDBJ whole genome shotgun (WGS) entry which is preliminary data.</text>
</comment>
<feature type="transmembrane region" description="Helical" evidence="5">
    <location>
        <begin position="150"/>
        <end position="169"/>
    </location>
</feature>
<feature type="transmembrane region" description="Helical" evidence="5">
    <location>
        <begin position="210"/>
        <end position="235"/>
    </location>
</feature>
<dbReference type="PANTHER" id="PTHR23291:SF47">
    <property type="entry name" value="TRANSMEMBRANE BAX INHIBITOR MOTIF CONTAINING 7"/>
    <property type="match status" value="1"/>
</dbReference>
<organism evidence="6 8">
    <name type="scientific">Armadillidium nasatum</name>
    <dbReference type="NCBI Taxonomy" id="96803"/>
    <lineage>
        <taxon>Eukaryota</taxon>
        <taxon>Metazoa</taxon>
        <taxon>Ecdysozoa</taxon>
        <taxon>Arthropoda</taxon>
        <taxon>Crustacea</taxon>
        <taxon>Multicrustacea</taxon>
        <taxon>Malacostraca</taxon>
        <taxon>Eumalacostraca</taxon>
        <taxon>Peracarida</taxon>
        <taxon>Isopoda</taxon>
        <taxon>Oniscidea</taxon>
        <taxon>Crinocheta</taxon>
        <taxon>Armadillidiidae</taxon>
        <taxon>Armadillidium</taxon>
    </lineage>
</organism>
<keyword evidence="3 5" id="KW-1133">Transmembrane helix</keyword>
<name>A0A5N5T0B0_9CRUS</name>
<reference evidence="6 8" key="1">
    <citation type="journal article" date="2019" name="PLoS Biol.">
        <title>Sex chromosomes control vertical transmission of feminizing Wolbachia symbionts in an isopod.</title>
        <authorList>
            <person name="Becking T."/>
            <person name="Chebbi M.A."/>
            <person name="Giraud I."/>
            <person name="Moumen B."/>
            <person name="Laverre T."/>
            <person name="Caubet Y."/>
            <person name="Peccoud J."/>
            <person name="Gilbert C."/>
            <person name="Cordaux R."/>
        </authorList>
    </citation>
    <scope>NUCLEOTIDE SEQUENCE [LARGE SCALE GENOMIC DNA]</scope>
    <source>
        <strain evidence="6">ANa2</strain>
        <tissue evidence="6">Whole body excluding digestive tract and cuticle</tissue>
    </source>
</reference>
<comment type="subcellular location">
    <subcellularLocation>
        <location evidence="1">Membrane</location>
        <topology evidence="1">Multi-pass membrane protein</topology>
    </subcellularLocation>
</comment>
<keyword evidence="2 5" id="KW-0812">Transmembrane</keyword>
<dbReference type="PANTHER" id="PTHR23291">
    <property type="entry name" value="BAX INHIBITOR-RELATED"/>
    <property type="match status" value="1"/>
</dbReference>
<feature type="transmembrane region" description="Helical" evidence="5">
    <location>
        <begin position="119"/>
        <end position="138"/>
    </location>
</feature>
<evidence type="ECO:0000313" key="7">
    <source>
        <dbReference type="EMBL" id="KAB7500466.1"/>
    </source>
</evidence>
<evidence type="ECO:0000256" key="4">
    <source>
        <dbReference type="ARBA" id="ARBA00023136"/>
    </source>
</evidence>
<dbReference type="AlphaFoldDB" id="A0A5N5T0B0"/>